<feature type="transmembrane region" description="Helical" evidence="8">
    <location>
        <begin position="230"/>
        <end position="254"/>
    </location>
</feature>
<dbReference type="NCBIfam" id="NF037955">
    <property type="entry name" value="mfs"/>
    <property type="match status" value="1"/>
</dbReference>
<evidence type="ECO:0000256" key="8">
    <source>
        <dbReference type="SAM" id="Phobius"/>
    </source>
</evidence>
<evidence type="ECO:0000256" key="2">
    <source>
        <dbReference type="ARBA" id="ARBA00022448"/>
    </source>
</evidence>
<keyword evidence="6 8" id="KW-1133">Transmembrane helix</keyword>
<evidence type="ECO:0000313" key="11">
    <source>
        <dbReference type="Proteomes" id="UP000689967"/>
    </source>
</evidence>
<feature type="transmembrane region" description="Helical" evidence="8">
    <location>
        <begin position="206"/>
        <end position="224"/>
    </location>
</feature>
<keyword evidence="2" id="KW-0813">Transport</keyword>
<dbReference type="PANTHER" id="PTHR23522:SF10">
    <property type="entry name" value="3-PHENYLPROPIONIC ACID TRANSPORTER-RELATED"/>
    <property type="match status" value="1"/>
</dbReference>
<evidence type="ECO:0000259" key="9">
    <source>
        <dbReference type="Pfam" id="PF12832"/>
    </source>
</evidence>
<feature type="transmembrane region" description="Helical" evidence="8">
    <location>
        <begin position="7"/>
        <end position="27"/>
    </location>
</feature>
<feature type="transmembrane region" description="Helical" evidence="8">
    <location>
        <begin position="297"/>
        <end position="317"/>
    </location>
</feature>
<proteinExistence type="predicted"/>
<feature type="domain" description="Major facilitator superfamily associated" evidence="9">
    <location>
        <begin position="10"/>
        <end position="358"/>
    </location>
</feature>
<feature type="transmembrane region" description="Helical" evidence="8">
    <location>
        <begin position="39"/>
        <end position="57"/>
    </location>
</feature>
<feature type="transmembrane region" description="Helical" evidence="8">
    <location>
        <begin position="358"/>
        <end position="379"/>
    </location>
</feature>
<evidence type="ECO:0000256" key="6">
    <source>
        <dbReference type="ARBA" id="ARBA00022989"/>
    </source>
</evidence>
<dbReference type="PIRSF" id="PIRSF004925">
    <property type="entry name" value="HcaT"/>
    <property type="match status" value="1"/>
</dbReference>
<feature type="transmembrane region" description="Helical" evidence="8">
    <location>
        <begin position="69"/>
        <end position="87"/>
    </location>
</feature>
<keyword evidence="4" id="KW-0997">Cell inner membrane</keyword>
<feature type="transmembrane region" description="Helical" evidence="8">
    <location>
        <begin position="266"/>
        <end position="285"/>
    </location>
</feature>
<feature type="transmembrane region" description="Helical" evidence="8">
    <location>
        <begin position="329"/>
        <end position="352"/>
    </location>
</feature>
<dbReference type="EMBL" id="JAERQM010000002">
    <property type="protein sequence ID" value="MBU8543601.1"/>
    <property type="molecule type" value="Genomic_DNA"/>
</dbReference>
<keyword evidence="3" id="KW-1003">Cell membrane</keyword>
<dbReference type="RefSeq" id="WP_216874115.1">
    <property type="nucleotide sequence ID" value="NZ_JAERQM010000002.1"/>
</dbReference>
<dbReference type="InterPro" id="IPR024989">
    <property type="entry name" value="MFS_assoc_dom"/>
</dbReference>
<evidence type="ECO:0000256" key="5">
    <source>
        <dbReference type="ARBA" id="ARBA00022692"/>
    </source>
</evidence>
<dbReference type="InterPro" id="IPR026032">
    <property type="entry name" value="HcaT-like"/>
</dbReference>
<evidence type="ECO:0000256" key="3">
    <source>
        <dbReference type="ARBA" id="ARBA00022475"/>
    </source>
</evidence>
<dbReference type="PANTHER" id="PTHR23522">
    <property type="entry name" value="BLL5896 PROTEIN"/>
    <property type="match status" value="1"/>
</dbReference>
<feature type="transmembrane region" description="Helical" evidence="8">
    <location>
        <begin position="93"/>
        <end position="119"/>
    </location>
</feature>
<evidence type="ECO:0000313" key="10">
    <source>
        <dbReference type="EMBL" id="MBU8543601.1"/>
    </source>
</evidence>
<evidence type="ECO:0000256" key="1">
    <source>
        <dbReference type="ARBA" id="ARBA00004429"/>
    </source>
</evidence>
<accession>A0ABS6H4K3</accession>
<dbReference type="Proteomes" id="UP000689967">
    <property type="component" value="Unassembled WGS sequence"/>
</dbReference>
<evidence type="ECO:0000256" key="4">
    <source>
        <dbReference type="ARBA" id="ARBA00022519"/>
    </source>
</evidence>
<feature type="transmembrane region" description="Helical" evidence="8">
    <location>
        <begin position="157"/>
        <end position="176"/>
    </location>
</feature>
<comment type="caution">
    <text evidence="10">The sequence shown here is derived from an EMBL/GenBank/DDBJ whole genome shotgun (WGS) entry which is preliminary data.</text>
</comment>
<gene>
    <name evidence="10" type="ORF">JJQ90_07785</name>
</gene>
<keyword evidence="11" id="KW-1185">Reference proteome</keyword>
<protein>
    <submittedName>
        <fullName evidence="10">MFS transporter</fullName>
    </submittedName>
</protein>
<reference evidence="10 11" key="1">
    <citation type="submission" date="2021-01" db="EMBL/GenBank/DDBJ databases">
        <title>Roseomonas sp. nov, a bacterium isolated from an oil production mixture in Yumen Oilfield.</title>
        <authorList>
            <person name="Wu D."/>
        </authorList>
    </citation>
    <scope>NUCLEOTIDE SEQUENCE [LARGE SCALE GENOMIC DNA]</scope>
    <source>
        <strain evidence="10 11">ROY-5-3</strain>
    </source>
</reference>
<organism evidence="10 11">
    <name type="scientific">Falsiroseomonas oleicola</name>
    <dbReference type="NCBI Taxonomy" id="2801474"/>
    <lineage>
        <taxon>Bacteria</taxon>
        <taxon>Pseudomonadati</taxon>
        <taxon>Pseudomonadota</taxon>
        <taxon>Alphaproteobacteria</taxon>
        <taxon>Acetobacterales</taxon>
        <taxon>Roseomonadaceae</taxon>
        <taxon>Falsiroseomonas</taxon>
    </lineage>
</organism>
<comment type="subcellular location">
    <subcellularLocation>
        <location evidence="1">Cell inner membrane</location>
        <topology evidence="1">Multi-pass membrane protein</topology>
    </subcellularLocation>
</comment>
<evidence type="ECO:0000256" key="7">
    <source>
        <dbReference type="ARBA" id="ARBA00023136"/>
    </source>
</evidence>
<keyword evidence="7 8" id="KW-0472">Membrane</keyword>
<sequence length="384" mass="38492">MTPALRFVLLYSAQFVVVGVTLPFLPAVLADKGLSPQEVGVLLAVGSAVRLLAGPAGGRVADALGDARAVLVAGAAIAALAACGFLLPAGFLLLMLAMALHSAAFAPVVPLTDALALAASRRAPGFDYARVRAAGSIAFMLAAVAVGQAVAWAGIGAAVWLMLAGLVATALAGLVLPASPPRPARGLARGWAGFLAPLRIPAVRRLMLVSALIQGSHALYYGFGTLHWQAAGLGAGLIGGLWAVGVLAEVALFLWGRGLVARLGPVGLSLAAAGAGVLRWGVTALTVDPWLLVPAQMLHAATFGMQHLATMAVLSRVVPPAEAGTAQTLHAAVGVGLWMGLLALVCGPLYAWAGGAGFWAMAVLCALALPASLALGAAIGPKAR</sequence>
<dbReference type="Pfam" id="PF12832">
    <property type="entry name" value="MFS_1_like"/>
    <property type="match status" value="1"/>
</dbReference>
<name>A0ABS6H4K3_9PROT</name>
<feature type="transmembrane region" description="Helical" evidence="8">
    <location>
        <begin position="131"/>
        <end position="151"/>
    </location>
</feature>
<keyword evidence="5 8" id="KW-0812">Transmembrane</keyword>